<protein>
    <submittedName>
        <fullName evidence="5">Helix-turn-helix domain-containing protein</fullName>
    </submittedName>
</protein>
<reference evidence="5 6" key="1">
    <citation type="journal article" date="2024" name="ISME J.">
        <title>Tailless and filamentous prophages are predominant in marine Vibrio.</title>
        <authorList>
            <person name="Steensen K."/>
            <person name="Seneca J."/>
            <person name="Bartlau N."/>
            <person name="Yu X.A."/>
            <person name="Hussain F.A."/>
            <person name="Polz M.F."/>
        </authorList>
    </citation>
    <scope>NUCLEOTIDE SEQUENCE [LARGE SCALE GENOMIC DNA]</scope>
    <source>
        <strain evidence="5 6">10N.222.51.A1</strain>
    </source>
</reference>
<accession>A0ABV4N878</accession>
<dbReference type="InterPro" id="IPR018062">
    <property type="entry name" value="HTH_AraC-typ_CS"/>
</dbReference>
<name>A0ABV4N878_9VIBR</name>
<dbReference type="SUPFAM" id="SSF46689">
    <property type="entry name" value="Homeodomain-like"/>
    <property type="match status" value="2"/>
</dbReference>
<dbReference type="EMBL" id="JBFRUW010000005">
    <property type="protein sequence ID" value="MFA0567372.1"/>
    <property type="molecule type" value="Genomic_DNA"/>
</dbReference>
<dbReference type="PANTHER" id="PTHR43280:SF2">
    <property type="entry name" value="HTH-TYPE TRANSCRIPTIONAL REGULATOR EXSA"/>
    <property type="match status" value="1"/>
</dbReference>
<dbReference type="InterPro" id="IPR020449">
    <property type="entry name" value="Tscrpt_reg_AraC-type_HTH"/>
</dbReference>
<dbReference type="InterPro" id="IPR018060">
    <property type="entry name" value="HTH_AraC"/>
</dbReference>
<feature type="domain" description="HTH araC/xylS-type" evidence="4">
    <location>
        <begin position="146"/>
        <end position="245"/>
    </location>
</feature>
<dbReference type="Gene3D" id="1.10.10.60">
    <property type="entry name" value="Homeodomain-like"/>
    <property type="match status" value="2"/>
</dbReference>
<dbReference type="Proteomes" id="UP001570417">
    <property type="component" value="Unassembled WGS sequence"/>
</dbReference>
<proteinExistence type="predicted"/>
<dbReference type="PROSITE" id="PS00041">
    <property type="entry name" value="HTH_ARAC_FAMILY_1"/>
    <property type="match status" value="1"/>
</dbReference>
<evidence type="ECO:0000256" key="3">
    <source>
        <dbReference type="ARBA" id="ARBA00023163"/>
    </source>
</evidence>
<dbReference type="InterPro" id="IPR009057">
    <property type="entry name" value="Homeodomain-like_sf"/>
</dbReference>
<keyword evidence="6" id="KW-1185">Reference proteome</keyword>
<evidence type="ECO:0000256" key="1">
    <source>
        <dbReference type="ARBA" id="ARBA00023015"/>
    </source>
</evidence>
<dbReference type="PRINTS" id="PR00032">
    <property type="entry name" value="HTHARAC"/>
</dbReference>
<evidence type="ECO:0000259" key="4">
    <source>
        <dbReference type="PROSITE" id="PS01124"/>
    </source>
</evidence>
<evidence type="ECO:0000313" key="5">
    <source>
        <dbReference type="EMBL" id="MFA0567372.1"/>
    </source>
</evidence>
<dbReference type="Pfam" id="PF12833">
    <property type="entry name" value="HTH_18"/>
    <property type="match status" value="1"/>
</dbReference>
<evidence type="ECO:0000313" key="6">
    <source>
        <dbReference type="Proteomes" id="UP001570417"/>
    </source>
</evidence>
<organism evidence="5 6">
    <name type="scientific">Vibrio gallaecicus</name>
    <dbReference type="NCBI Taxonomy" id="552386"/>
    <lineage>
        <taxon>Bacteria</taxon>
        <taxon>Pseudomonadati</taxon>
        <taxon>Pseudomonadota</taxon>
        <taxon>Gammaproteobacteria</taxon>
        <taxon>Vibrionales</taxon>
        <taxon>Vibrionaceae</taxon>
        <taxon>Vibrio</taxon>
    </lineage>
</organism>
<keyword evidence="2" id="KW-0238">DNA-binding</keyword>
<dbReference type="RefSeq" id="WP_372264938.1">
    <property type="nucleotide sequence ID" value="NZ_JBFRUW010000005.1"/>
</dbReference>
<evidence type="ECO:0000256" key="2">
    <source>
        <dbReference type="ARBA" id="ARBA00023125"/>
    </source>
</evidence>
<keyword evidence="1" id="KW-0805">Transcription regulation</keyword>
<sequence>MEATHIGHWIGSPLNSLMIEISSEISDRFNIIEHGKDISILSDSEVSFCFFCYDYGSNQDLLNSALVISNNLAKNLIIINKSDIERRTPNHHSIYDSYNIHTEGFDNWIDELASKVKLSFSMNHEYLENKHLEPLILKKSVNKELINTLRYIENNLSDTIREEDIAEKCHYSVTYFSKIFHKSIGISFRDYLCNKRINQAKSMLISDRSSKVAFIAYQCGYSDVSYFSRIFKKKTGMTPCAFRHVH</sequence>
<dbReference type="PROSITE" id="PS01124">
    <property type="entry name" value="HTH_ARAC_FAMILY_2"/>
    <property type="match status" value="1"/>
</dbReference>
<dbReference type="SMART" id="SM00342">
    <property type="entry name" value="HTH_ARAC"/>
    <property type="match status" value="1"/>
</dbReference>
<dbReference type="PANTHER" id="PTHR43280">
    <property type="entry name" value="ARAC-FAMILY TRANSCRIPTIONAL REGULATOR"/>
    <property type="match status" value="1"/>
</dbReference>
<comment type="caution">
    <text evidence="5">The sequence shown here is derived from an EMBL/GenBank/DDBJ whole genome shotgun (WGS) entry which is preliminary data.</text>
</comment>
<keyword evidence="3" id="KW-0804">Transcription</keyword>
<gene>
    <name evidence="5" type="ORF">AB4566_03710</name>
</gene>